<reference evidence="9" key="1">
    <citation type="submission" date="2025-08" db="UniProtKB">
        <authorList>
            <consortium name="Ensembl"/>
        </authorList>
    </citation>
    <scope>IDENTIFICATION</scope>
</reference>
<protein>
    <recommendedName>
        <fullName evidence="8">VWFA domain-containing protein</fullName>
    </recommendedName>
</protein>
<name>A0A3Q1GCS6_9TELE</name>
<dbReference type="GO" id="GO:0007155">
    <property type="term" value="P:cell adhesion"/>
    <property type="evidence" value="ECO:0007669"/>
    <property type="project" value="UniProtKB-KW"/>
</dbReference>
<accession>A0A3Q1GCS6</accession>
<dbReference type="PROSITE" id="PS50234">
    <property type="entry name" value="VWFA"/>
    <property type="match status" value="2"/>
</dbReference>
<evidence type="ECO:0000256" key="1">
    <source>
        <dbReference type="ARBA" id="ARBA00004498"/>
    </source>
</evidence>
<proteinExistence type="predicted"/>
<dbReference type="SUPFAM" id="SSF53300">
    <property type="entry name" value="vWA-like"/>
    <property type="match status" value="2"/>
</dbReference>
<dbReference type="GO" id="GO:0005581">
    <property type="term" value="C:collagen trimer"/>
    <property type="evidence" value="ECO:0007669"/>
    <property type="project" value="UniProtKB-KW"/>
</dbReference>
<dbReference type="InParanoid" id="A0A3Q1GCS6"/>
<evidence type="ECO:0000256" key="6">
    <source>
        <dbReference type="ARBA" id="ARBA00022889"/>
    </source>
</evidence>
<dbReference type="PANTHER" id="PTHR24020">
    <property type="entry name" value="COLLAGEN ALPHA"/>
    <property type="match status" value="1"/>
</dbReference>
<evidence type="ECO:0000256" key="2">
    <source>
        <dbReference type="ARBA" id="ARBA00022525"/>
    </source>
</evidence>
<dbReference type="InterPro" id="IPR036465">
    <property type="entry name" value="vWFA_dom_sf"/>
</dbReference>
<feature type="domain" description="VWFA" evidence="8">
    <location>
        <begin position="1"/>
        <end position="135"/>
    </location>
</feature>
<comment type="subcellular location">
    <subcellularLocation>
        <location evidence="1">Secreted</location>
        <location evidence="1">Extracellular space</location>
        <location evidence="1">Extracellular matrix</location>
    </subcellularLocation>
</comment>
<dbReference type="SMART" id="SM00327">
    <property type="entry name" value="VWA"/>
    <property type="match status" value="2"/>
</dbReference>
<evidence type="ECO:0000313" key="10">
    <source>
        <dbReference type="Proteomes" id="UP000257200"/>
    </source>
</evidence>
<keyword evidence="10" id="KW-1185">Reference proteome</keyword>
<dbReference type="Proteomes" id="UP000257200">
    <property type="component" value="Unplaced"/>
</dbReference>
<dbReference type="GO" id="GO:0005615">
    <property type="term" value="C:extracellular space"/>
    <property type="evidence" value="ECO:0007669"/>
    <property type="project" value="TreeGrafter"/>
</dbReference>
<reference evidence="9" key="2">
    <citation type="submission" date="2025-09" db="UniProtKB">
        <authorList>
            <consortium name="Ensembl"/>
        </authorList>
    </citation>
    <scope>IDENTIFICATION</scope>
</reference>
<dbReference type="AlphaFoldDB" id="A0A3Q1GCS6"/>
<evidence type="ECO:0000256" key="7">
    <source>
        <dbReference type="ARBA" id="ARBA00023119"/>
    </source>
</evidence>
<dbReference type="InterPro" id="IPR002035">
    <property type="entry name" value="VWF_A"/>
</dbReference>
<dbReference type="Ensembl" id="ENSAPOT00000002329.1">
    <property type="protein sequence ID" value="ENSAPOP00000026999.1"/>
    <property type="gene ID" value="ENSAPOG00000011196.1"/>
</dbReference>
<evidence type="ECO:0000313" key="9">
    <source>
        <dbReference type="Ensembl" id="ENSAPOP00000026999.1"/>
    </source>
</evidence>
<organism evidence="9 10">
    <name type="scientific">Acanthochromis polyacanthus</name>
    <name type="common">spiny chromis</name>
    <dbReference type="NCBI Taxonomy" id="80966"/>
    <lineage>
        <taxon>Eukaryota</taxon>
        <taxon>Metazoa</taxon>
        <taxon>Chordata</taxon>
        <taxon>Craniata</taxon>
        <taxon>Vertebrata</taxon>
        <taxon>Euteleostomi</taxon>
        <taxon>Actinopterygii</taxon>
        <taxon>Neopterygii</taxon>
        <taxon>Teleostei</taxon>
        <taxon>Neoteleostei</taxon>
        <taxon>Acanthomorphata</taxon>
        <taxon>Ovalentaria</taxon>
        <taxon>Pomacentridae</taxon>
        <taxon>Acanthochromis</taxon>
    </lineage>
</organism>
<evidence type="ECO:0000256" key="4">
    <source>
        <dbReference type="ARBA" id="ARBA00022729"/>
    </source>
</evidence>
<dbReference type="FunFam" id="3.40.50.410:FF:000003">
    <property type="entry name" value="Collagen type VI alpha 3 chain"/>
    <property type="match status" value="1"/>
</dbReference>
<dbReference type="PRINTS" id="PR00453">
    <property type="entry name" value="VWFADOMAIN"/>
</dbReference>
<dbReference type="PANTHER" id="PTHR24020:SF13">
    <property type="entry name" value="COLLAGEN ALPHA-3(VI) CHAIN"/>
    <property type="match status" value="1"/>
</dbReference>
<keyword evidence="5" id="KW-0677">Repeat</keyword>
<dbReference type="GeneTree" id="ENSGT00940000156462"/>
<dbReference type="Pfam" id="PF00092">
    <property type="entry name" value="VWA"/>
    <property type="match status" value="2"/>
</dbReference>
<dbReference type="InterPro" id="IPR050525">
    <property type="entry name" value="ECM_Assembly_Org"/>
</dbReference>
<evidence type="ECO:0000259" key="8">
    <source>
        <dbReference type="PROSITE" id="PS50234"/>
    </source>
</evidence>
<keyword evidence="2" id="KW-0964">Secreted</keyword>
<evidence type="ECO:0000256" key="3">
    <source>
        <dbReference type="ARBA" id="ARBA00022530"/>
    </source>
</evidence>
<keyword evidence="7" id="KW-0176">Collagen</keyword>
<sequence>VAIVQYSDTAEINFNLRRYSTENDVLEAIRGLNHKGGYPLNIGAALKYVSQHAFTVESGSRLLEGVPQILILLSGGRSGDDIRTPVKNLREIGVISVAIGTTDADTLELQTVSQEPSYALSITDYEELPSVKQDVFSSMNRDIVFLIDGSDDVRSRFSAVREFVAKVAGRFDLDQRKDKVAVVQYSNNPELSFSLDTYITKDDVLKHIASLKPKGGRPQYIGAALQFVKDNVFVEKAGGRRNEDTKQILIVLAGGRSRDSPRGPGNALKAAGVVAIAIGSRMSNSAELELISSNPEYTYSVADFVNLPRIEQSLMSHLTEMAVEVESSGGKKINCTFY</sequence>
<keyword evidence="3" id="KW-0272">Extracellular matrix</keyword>
<evidence type="ECO:0000256" key="5">
    <source>
        <dbReference type="ARBA" id="ARBA00022737"/>
    </source>
</evidence>
<keyword evidence="4" id="KW-0732">Signal</keyword>
<keyword evidence="6" id="KW-0130">Cell adhesion</keyword>
<feature type="domain" description="VWFA" evidence="8">
    <location>
        <begin position="142"/>
        <end position="318"/>
    </location>
</feature>
<dbReference type="Gene3D" id="3.40.50.410">
    <property type="entry name" value="von Willebrand factor, type A domain"/>
    <property type="match status" value="2"/>
</dbReference>
<dbReference type="STRING" id="80966.ENSAPOP00000026999"/>